<dbReference type="PANTHER" id="PTHR14969">
    <property type="entry name" value="SPHINGOSINE-1-PHOSPHATE PHOSPHOHYDROLASE"/>
    <property type="match status" value="1"/>
</dbReference>
<organism evidence="9 10">
    <name type="scientific">Azorhizobium caulinodans (strain ATCC 43989 / DSM 5975 / JCM 20966 / LMG 6465 / NBRC 14845 / NCIMB 13405 / ORS 571)</name>
    <dbReference type="NCBI Taxonomy" id="438753"/>
    <lineage>
        <taxon>Bacteria</taxon>
        <taxon>Pseudomonadati</taxon>
        <taxon>Pseudomonadota</taxon>
        <taxon>Alphaproteobacteria</taxon>
        <taxon>Hyphomicrobiales</taxon>
        <taxon>Xanthobacteraceae</taxon>
        <taxon>Azorhizobium</taxon>
    </lineage>
</organism>
<protein>
    <submittedName>
        <fullName evidence="9">Putative phosphoesterase</fullName>
    </submittedName>
</protein>
<dbReference type="SMART" id="SM00014">
    <property type="entry name" value="acidPPc"/>
    <property type="match status" value="1"/>
</dbReference>
<keyword evidence="6 7" id="KW-0472">Membrane</keyword>
<dbReference type="InterPro" id="IPR036938">
    <property type="entry name" value="PAP2/HPO_sf"/>
</dbReference>
<dbReference type="Gene3D" id="1.20.144.10">
    <property type="entry name" value="Phosphatidic acid phosphatase type 2/haloperoxidase"/>
    <property type="match status" value="1"/>
</dbReference>
<feature type="transmembrane region" description="Helical" evidence="7">
    <location>
        <begin position="211"/>
        <end position="229"/>
    </location>
</feature>
<evidence type="ECO:0000313" key="10">
    <source>
        <dbReference type="Proteomes" id="UP000000270"/>
    </source>
</evidence>
<proteinExistence type="predicted"/>
<feature type="domain" description="Phosphatidic acid phosphatase type 2/haloperoxidase" evidence="8">
    <location>
        <begin position="133"/>
        <end position="250"/>
    </location>
</feature>
<evidence type="ECO:0000256" key="3">
    <source>
        <dbReference type="ARBA" id="ARBA00022692"/>
    </source>
</evidence>
<evidence type="ECO:0000256" key="2">
    <source>
        <dbReference type="ARBA" id="ARBA00022475"/>
    </source>
</evidence>
<evidence type="ECO:0000313" key="9">
    <source>
        <dbReference type="EMBL" id="BAF87579.1"/>
    </source>
</evidence>
<dbReference type="Pfam" id="PF01569">
    <property type="entry name" value="PAP2"/>
    <property type="match status" value="1"/>
</dbReference>
<dbReference type="EMBL" id="AP009384">
    <property type="protein sequence ID" value="BAF87579.1"/>
    <property type="molecule type" value="Genomic_DNA"/>
</dbReference>
<dbReference type="SUPFAM" id="SSF48317">
    <property type="entry name" value="Acid phosphatase/Vanadium-dependent haloperoxidase"/>
    <property type="match status" value="1"/>
</dbReference>
<evidence type="ECO:0000256" key="1">
    <source>
        <dbReference type="ARBA" id="ARBA00004651"/>
    </source>
</evidence>
<keyword evidence="3 7" id="KW-0812">Transmembrane</keyword>
<dbReference type="HOGENOM" id="CLU_072573_6_0_5"/>
<dbReference type="AlphaFoldDB" id="A8HY65"/>
<keyword evidence="2" id="KW-1003">Cell membrane</keyword>
<evidence type="ECO:0000256" key="5">
    <source>
        <dbReference type="ARBA" id="ARBA00022989"/>
    </source>
</evidence>
<dbReference type="InterPro" id="IPR000326">
    <property type="entry name" value="PAP2/HPO"/>
</dbReference>
<name>A8HY65_AZOC5</name>
<evidence type="ECO:0000256" key="7">
    <source>
        <dbReference type="SAM" id="Phobius"/>
    </source>
</evidence>
<reference evidence="9 10" key="1">
    <citation type="journal article" date="2007" name="Appl. Environ. Microbiol.">
        <title>Rhizobial factors required for stem nodule maturation and maintenance in Sesbania rostrata-Azorhizobium caulinodans ORS571 symbiosis.</title>
        <authorList>
            <person name="Suzuki S."/>
            <person name="Aono T."/>
            <person name="Lee KB."/>
            <person name="Suzuki T."/>
            <person name="Liu CT."/>
            <person name="Miwa H."/>
            <person name="Wakao S."/>
            <person name="Iki T."/>
            <person name="Oyaizu H."/>
        </authorList>
    </citation>
    <scope>NUCLEOTIDE SEQUENCE [LARGE SCALE GENOMIC DNA]</scope>
    <source>
        <strain evidence="10">ATCC 43989 / DSM 5975 / JCM 20966 / LMG 6465 / NBRC 14845 / NCIMB 13405 / ORS 571</strain>
    </source>
</reference>
<dbReference type="eggNOG" id="COG0671">
    <property type="taxonomic scope" value="Bacteria"/>
</dbReference>
<keyword evidence="5 7" id="KW-1133">Transmembrane helix</keyword>
<reference evidence="9 10" key="3">
    <citation type="journal article" date="2008" name="BMC Genomics">
        <title>The genome of the versatile nitrogen fixer Azorhizobium caulinodans ORS571.</title>
        <authorList>
            <person name="Lee KB."/>
            <person name="Backer P.D."/>
            <person name="Aono T."/>
            <person name="Liu CT."/>
            <person name="Suzuki S."/>
            <person name="Suzuki T."/>
            <person name="Kaneko T."/>
            <person name="Yamada M."/>
            <person name="Tabata S."/>
            <person name="Kupfer D.M."/>
            <person name="Najar F.Z."/>
            <person name="Wiley G.B."/>
            <person name="Roe B."/>
            <person name="Binnewies T.T."/>
            <person name="Ussery D.W."/>
            <person name="D'Haeze W."/>
            <person name="Herder J.D."/>
            <person name="Gevers D."/>
            <person name="Vereecke D."/>
            <person name="Holsters M."/>
            <person name="Oyaizu H."/>
        </authorList>
    </citation>
    <scope>NUCLEOTIDE SEQUENCE [LARGE SCALE GENOMIC DNA]</scope>
    <source>
        <strain evidence="10">ATCC 43989 / DSM 5975 / JCM 20966 / LMG 6465 / NBRC 14845 / NCIMB 13405 / ORS 571</strain>
    </source>
</reference>
<reference evidence="9 10" key="6">
    <citation type="journal article" date="2011" name="Appl. Environ. Microbiol.">
        <title>Involvement of the azorhizobial chromosome partition gene (parA) in the onset of bacteroid differentiation during Sesbania rostrata stem nodule development.</title>
        <authorList>
            <person name="Liu CT."/>
            <person name="Lee KB."/>
            <person name="Wang YS."/>
            <person name="Peng MH."/>
            <person name="Lee KT."/>
            <person name="Suzuki S."/>
            <person name="Suzuki T."/>
            <person name="Oyaizu H."/>
        </authorList>
    </citation>
    <scope>NUCLEOTIDE SEQUENCE [LARGE SCALE GENOMIC DNA]</scope>
    <source>
        <strain evidence="10">ATCC 43989 / DSM 5975 / JCM 20966 / LMG 6465 / NBRC 14845 / NCIMB 13405 / ORS 571</strain>
    </source>
</reference>
<reference evidence="10" key="2">
    <citation type="submission" date="2007-04" db="EMBL/GenBank/DDBJ databases">
        <title>Complete genome sequence of the nitrogen-fixing bacterium Azorhizobium caulinodans ORS571.</title>
        <authorList>
            <person name="Lee K.B."/>
            <person name="Backer P.D."/>
            <person name="Aono T."/>
            <person name="Liu C.T."/>
            <person name="Suzuki S."/>
            <person name="Suzuki T."/>
            <person name="Kaneko T."/>
            <person name="Yamada M."/>
            <person name="Tabata S."/>
            <person name="Kupfer D.M."/>
            <person name="Najar F.Z."/>
            <person name="Wiley G.B."/>
            <person name="Roe B."/>
            <person name="Binnewies T."/>
            <person name="Ussery D."/>
            <person name="Vereecke D."/>
            <person name="Gevers D."/>
            <person name="Holsters M."/>
            <person name="Oyaizu H."/>
        </authorList>
    </citation>
    <scope>NUCLEOTIDE SEQUENCE [LARGE SCALE GENOMIC DNA]</scope>
    <source>
        <strain evidence="10">ATCC 43989 / DSM 5975 / JCM 20966 / LMG 6465 / NBRC 14845 / NCIMB 13405 / ORS 571</strain>
    </source>
</reference>
<keyword evidence="4" id="KW-0378">Hydrolase</keyword>
<evidence type="ECO:0000256" key="4">
    <source>
        <dbReference type="ARBA" id="ARBA00022801"/>
    </source>
</evidence>
<feature type="transmembrane region" description="Helical" evidence="7">
    <location>
        <begin position="95"/>
        <end position="114"/>
    </location>
</feature>
<dbReference type="PANTHER" id="PTHR14969:SF62">
    <property type="entry name" value="DECAPRENYLPHOSPHORYL-5-PHOSPHORIBOSE PHOSPHATASE RV3807C-RELATED"/>
    <property type="match status" value="1"/>
</dbReference>
<gene>
    <name evidence="9" type="ordered locus">AZC_1581</name>
</gene>
<dbReference type="KEGG" id="azc:AZC_1581"/>
<comment type="subcellular location">
    <subcellularLocation>
        <location evidence="1">Cell membrane</location>
        <topology evidence="1">Multi-pass membrane protein</topology>
    </subcellularLocation>
</comment>
<reference evidence="9 10" key="4">
    <citation type="journal article" date="2009" name="Appl. Environ. Microbiol.">
        <title>Comparative genome-wide transcriptional profiling of Azorhizobium caulinodans ORS571 grown under free-living and symbiotic conditions.</title>
        <authorList>
            <person name="Tsukada S."/>
            <person name="Aono T."/>
            <person name="Akiba N."/>
            <person name="Lee KB."/>
            <person name="Liu CT."/>
            <person name="Toyazaki H."/>
            <person name="Oyaizu H."/>
        </authorList>
    </citation>
    <scope>NUCLEOTIDE SEQUENCE [LARGE SCALE GENOMIC DNA]</scope>
    <source>
        <strain evidence="10">ATCC 43989 / DSM 5975 / JCM 20966 / LMG 6465 / NBRC 14845 / NCIMB 13405 / ORS 571</strain>
    </source>
</reference>
<sequence length="295" mass="32004">MSETAATPPQPSLWQEEVRATLHGVGAAWQMLRTRKVRTPLPRVPMDQTVELLCLFLLACGVVAGTLVLVDPLVLGLRARLPLELVRVFERVTDLGLGSVVLIPLGVAFLFLLATLRRFDPLYRRVAAAVVARLGFLILSVTGVSLFVLVVKYALGRARPSLAMTLPGPHPHLTFEFFRLKASYASFPSGHSAVVFSFAVALALLFPKARWWLIGLAVLVATSRVVLGSHYPSDVLASAALSTAFVFFMAKVFAARRLVFAVAADGTIRPKPGPSMRRLLALFSPAHRTNGSKEA</sequence>
<feature type="transmembrane region" description="Helical" evidence="7">
    <location>
        <begin position="235"/>
        <end position="254"/>
    </location>
</feature>
<reference evidence="9 10" key="5">
    <citation type="journal article" date="2010" name="Appl. Environ. Microbiol.">
        <title>phrR-like gene praR of Azorhizobium caulinodans ORS571 is essential for symbiosis with Sesbania rostrata and is involved in expression of reb genes.</title>
        <authorList>
            <person name="Akiba N."/>
            <person name="Aono T."/>
            <person name="Toyazaki H."/>
            <person name="Sato S."/>
            <person name="Oyaizu H."/>
        </authorList>
    </citation>
    <scope>NUCLEOTIDE SEQUENCE [LARGE SCALE GENOMIC DNA]</scope>
    <source>
        <strain evidence="10">ATCC 43989 / DSM 5975 / JCM 20966 / LMG 6465 / NBRC 14845 / NCIMB 13405 / ORS 571</strain>
    </source>
</reference>
<feature type="transmembrane region" description="Helical" evidence="7">
    <location>
        <begin position="52"/>
        <end position="75"/>
    </location>
</feature>
<evidence type="ECO:0000256" key="6">
    <source>
        <dbReference type="ARBA" id="ARBA00023136"/>
    </source>
</evidence>
<dbReference type="GO" id="GO:0016787">
    <property type="term" value="F:hydrolase activity"/>
    <property type="evidence" value="ECO:0007669"/>
    <property type="project" value="UniProtKB-KW"/>
</dbReference>
<dbReference type="Proteomes" id="UP000000270">
    <property type="component" value="Chromosome"/>
</dbReference>
<feature type="transmembrane region" description="Helical" evidence="7">
    <location>
        <begin position="184"/>
        <end position="206"/>
    </location>
</feature>
<feature type="transmembrane region" description="Helical" evidence="7">
    <location>
        <begin position="126"/>
        <end position="155"/>
    </location>
</feature>
<dbReference type="STRING" id="438753.AZC_1581"/>
<dbReference type="RefSeq" id="WP_012170109.1">
    <property type="nucleotide sequence ID" value="NC_009937.1"/>
</dbReference>
<keyword evidence="10" id="KW-1185">Reference proteome</keyword>
<accession>A8HY65</accession>
<dbReference type="GO" id="GO:0005886">
    <property type="term" value="C:plasma membrane"/>
    <property type="evidence" value="ECO:0007669"/>
    <property type="project" value="UniProtKB-SubCell"/>
</dbReference>
<evidence type="ECO:0000259" key="8">
    <source>
        <dbReference type="SMART" id="SM00014"/>
    </source>
</evidence>